<dbReference type="PANTHER" id="PTHR34220:SF11">
    <property type="entry name" value="SENSOR PROTEIN KINASE HPTS"/>
    <property type="match status" value="1"/>
</dbReference>
<keyword evidence="12" id="KW-0902">Two-component regulatory system</keyword>
<dbReference type="PROSITE" id="PS50885">
    <property type="entry name" value="HAMP"/>
    <property type="match status" value="1"/>
</dbReference>
<dbReference type="GO" id="GO:0000155">
    <property type="term" value="F:phosphorelay sensor kinase activity"/>
    <property type="evidence" value="ECO:0007669"/>
    <property type="project" value="InterPro"/>
</dbReference>
<keyword evidence="7 14" id="KW-0812">Transmembrane</keyword>
<dbReference type="InterPro" id="IPR010559">
    <property type="entry name" value="Sig_transdc_His_kin_internal"/>
</dbReference>
<evidence type="ECO:0000256" key="6">
    <source>
        <dbReference type="ARBA" id="ARBA00022679"/>
    </source>
</evidence>
<evidence type="ECO:0000256" key="14">
    <source>
        <dbReference type="SAM" id="Phobius"/>
    </source>
</evidence>
<dbReference type="SMART" id="SM00304">
    <property type="entry name" value="HAMP"/>
    <property type="match status" value="1"/>
</dbReference>
<keyword evidence="13 14" id="KW-0472">Membrane</keyword>
<organism evidence="15 16">
    <name type="scientific">Ruminiclostridium herbifermentans</name>
    <dbReference type="NCBI Taxonomy" id="2488810"/>
    <lineage>
        <taxon>Bacteria</taxon>
        <taxon>Bacillati</taxon>
        <taxon>Bacillota</taxon>
        <taxon>Clostridia</taxon>
        <taxon>Eubacteriales</taxon>
        <taxon>Oscillospiraceae</taxon>
        <taxon>Ruminiclostridium</taxon>
    </lineage>
</organism>
<evidence type="ECO:0000256" key="1">
    <source>
        <dbReference type="ARBA" id="ARBA00000085"/>
    </source>
</evidence>
<sequence length="635" mass="72641">MEWHKQIGVFKFIIKIKRQIKDLKISLRIALFYFIVMIISLFISSLLYRQIYMNIAHQKVNEASVQTLYSIKSNVDLFFDNVNNYSKMILSDHDLQTILRTGNIYSDLNAQSRVGGYIYSMIQTIQSISSVYIFDNTEHYYFVSDQNPIQFTLKNVKKAKWYKEVLDKKGAYILSINGDGAFEIDPNGNYISMIRLIRDIDNTNNLGVLVINITDKAFKECYANIVDNYNNTSITFWDKNRQCIIPVNHTKEGNQPVEPILDEVEIKNLLSKFDGSDHGYITKKLNNTEYLISFVLEERHNWAIISAIPFAEVSYESEKMGFVGFITIFLNSIILFMGTIVISRWITVPIRKLLKSMNAVKCGEFKEVNINEGNNEIGQLRDGYNMMIREIQKLIKRVIAEQKTIRKAELNVLQAQIKPHFLYNTLDSINSLALSGRINEVCDLVDALGGYYRHSVSKGREVITLGEELDIVKNYLKIQKIRYEDMFEVNYNVDESCLDTKILKLVLQPLVENSLYHGIRAKGIPGSINIDIKKEAQQVCICIEDDGVGMSEHEIQKILDSKVGSAESSFGLRGTIERLKIYCNNEAAFQLYSEKGKGTKIVILLPLAIEGETCNKSEQDNGGNYVPTLESFNSR</sequence>
<evidence type="ECO:0000256" key="10">
    <source>
        <dbReference type="ARBA" id="ARBA00022840"/>
    </source>
</evidence>
<dbReference type="SUPFAM" id="SSF55874">
    <property type="entry name" value="ATPase domain of HSP90 chaperone/DNA topoisomerase II/histidine kinase"/>
    <property type="match status" value="1"/>
</dbReference>
<dbReference type="Gene3D" id="6.10.340.10">
    <property type="match status" value="1"/>
</dbReference>
<protein>
    <recommendedName>
        <fullName evidence="3">histidine kinase</fullName>
        <ecNumber evidence="3">2.7.13.3</ecNumber>
    </recommendedName>
</protein>
<comment type="subcellular location">
    <subcellularLocation>
        <location evidence="2">Cell membrane</location>
        <topology evidence="2">Multi-pass membrane protein</topology>
    </subcellularLocation>
</comment>
<keyword evidence="4" id="KW-1003">Cell membrane</keyword>
<dbReference type="EMBL" id="CP061336">
    <property type="protein sequence ID" value="QNU65778.1"/>
    <property type="molecule type" value="Genomic_DNA"/>
</dbReference>
<dbReference type="RefSeq" id="WP_137697851.1">
    <property type="nucleotide sequence ID" value="NZ_CP061336.1"/>
</dbReference>
<reference evidence="15 16" key="1">
    <citation type="submission" date="2020-09" db="EMBL/GenBank/DDBJ databases">
        <title>Characterization and genome sequencing of Ruminiclostridium sp. nov. MA18.</title>
        <authorList>
            <person name="Rettenmaier R."/>
            <person name="Kowollik M.-L."/>
            <person name="Liebl W."/>
            <person name="Zverlov V."/>
        </authorList>
    </citation>
    <scope>NUCLEOTIDE SEQUENCE [LARGE SCALE GENOMIC DNA]</scope>
    <source>
        <strain evidence="15 16">MA18</strain>
    </source>
</reference>
<dbReference type="GO" id="GO:0005886">
    <property type="term" value="C:plasma membrane"/>
    <property type="evidence" value="ECO:0007669"/>
    <property type="project" value="UniProtKB-SubCell"/>
</dbReference>
<evidence type="ECO:0000256" key="13">
    <source>
        <dbReference type="ARBA" id="ARBA00023136"/>
    </source>
</evidence>
<feature type="transmembrane region" description="Helical" evidence="14">
    <location>
        <begin position="322"/>
        <end position="347"/>
    </location>
</feature>
<accession>A0A4U7JE03</accession>
<dbReference type="SMART" id="SM00387">
    <property type="entry name" value="HATPase_c"/>
    <property type="match status" value="1"/>
</dbReference>
<dbReference type="InterPro" id="IPR050640">
    <property type="entry name" value="Bact_2-comp_sensor_kinase"/>
</dbReference>
<dbReference type="Pfam" id="PF06580">
    <property type="entry name" value="His_kinase"/>
    <property type="match status" value="1"/>
</dbReference>
<evidence type="ECO:0000256" key="7">
    <source>
        <dbReference type="ARBA" id="ARBA00022692"/>
    </source>
</evidence>
<dbReference type="InterPro" id="IPR003594">
    <property type="entry name" value="HATPase_dom"/>
</dbReference>
<dbReference type="EC" id="2.7.13.3" evidence="3"/>
<proteinExistence type="predicted"/>
<evidence type="ECO:0000256" key="3">
    <source>
        <dbReference type="ARBA" id="ARBA00012438"/>
    </source>
</evidence>
<keyword evidence="8" id="KW-0547">Nucleotide-binding</keyword>
<keyword evidence="11 14" id="KW-1133">Transmembrane helix</keyword>
<comment type="catalytic activity">
    <reaction evidence="1">
        <text>ATP + protein L-histidine = ADP + protein N-phospho-L-histidine.</text>
        <dbReference type="EC" id="2.7.13.3"/>
    </reaction>
</comment>
<dbReference type="Pfam" id="PF00672">
    <property type="entry name" value="HAMP"/>
    <property type="match status" value="1"/>
</dbReference>
<feature type="transmembrane region" description="Helical" evidence="14">
    <location>
        <begin position="25"/>
        <end position="48"/>
    </location>
</feature>
<keyword evidence="10" id="KW-0067">ATP-binding</keyword>
<dbReference type="PROSITE" id="PS50109">
    <property type="entry name" value="HIS_KIN"/>
    <property type="match status" value="1"/>
</dbReference>
<dbReference type="InterPro" id="IPR005467">
    <property type="entry name" value="His_kinase_dom"/>
</dbReference>
<dbReference type="OrthoDB" id="9809348at2"/>
<dbReference type="PANTHER" id="PTHR34220">
    <property type="entry name" value="SENSOR HISTIDINE KINASE YPDA"/>
    <property type="match status" value="1"/>
</dbReference>
<keyword evidence="6" id="KW-0808">Transferase</keyword>
<dbReference type="SUPFAM" id="SSF158472">
    <property type="entry name" value="HAMP domain-like"/>
    <property type="match status" value="1"/>
</dbReference>
<evidence type="ECO:0000313" key="16">
    <source>
        <dbReference type="Proteomes" id="UP000306409"/>
    </source>
</evidence>
<dbReference type="Gene3D" id="3.30.565.10">
    <property type="entry name" value="Histidine kinase-like ATPase, C-terminal domain"/>
    <property type="match status" value="1"/>
</dbReference>
<dbReference type="Pfam" id="PF02518">
    <property type="entry name" value="HATPase_c"/>
    <property type="match status" value="1"/>
</dbReference>
<evidence type="ECO:0000256" key="8">
    <source>
        <dbReference type="ARBA" id="ARBA00022741"/>
    </source>
</evidence>
<dbReference type="InterPro" id="IPR003660">
    <property type="entry name" value="HAMP_dom"/>
</dbReference>
<evidence type="ECO:0000256" key="5">
    <source>
        <dbReference type="ARBA" id="ARBA00022553"/>
    </source>
</evidence>
<name>A0A4U7JE03_9FIRM</name>
<keyword evidence="16" id="KW-1185">Reference proteome</keyword>
<evidence type="ECO:0000256" key="12">
    <source>
        <dbReference type="ARBA" id="ARBA00023012"/>
    </source>
</evidence>
<dbReference type="GO" id="GO:0005524">
    <property type="term" value="F:ATP binding"/>
    <property type="evidence" value="ECO:0007669"/>
    <property type="project" value="UniProtKB-KW"/>
</dbReference>
<keyword evidence="5" id="KW-0597">Phosphoprotein</keyword>
<evidence type="ECO:0000256" key="9">
    <source>
        <dbReference type="ARBA" id="ARBA00022777"/>
    </source>
</evidence>
<dbReference type="KEGG" id="rher:EHE19_012775"/>
<evidence type="ECO:0000256" key="4">
    <source>
        <dbReference type="ARBA" id="ARBA00022475"/>
    </source>
</evidence>
<evidence type="ECO:0000256" key="2">
    <source>
        <dbReference type="ARBA" id="ARBA00004651"/>
    </source>
</evidence>
<evidence type="ECO:0000256" key="11">
    <source>
        <dbReference type="ARBA" id="ARBA00022989"/>
    </source>
</evidence>
<evidence type="ECO:0000313" key="15">
    <source>
        <dbReference type="EMBL" id="QNU65778.1"/>
    </source>
</evidence>
<dbReference type="InterPro" id="IPR036890">
    <property type="entry name" value="HATPase_C_sf"/>
</dbReference>
<keyword evidence="9 15" id="KW-0418">Kinase</keyword>
<dbReference type="AlphaFoldDB" id="A0A4U7JE03"/>
<gene>
    <name evidence="15" type="ORF">EHE19_012775</name>
</gene>
<dbReference type="Proteomes" id="UP000306409">
    <property type="component" value="Chromosome"/>
</dbReference>
<dbReference type="Pfam" id="PF02743">
    <property type="entry name" value="dCache_1"/>
    <property type="match status" value="1"/>
</dbReference>
<dbReference type="InterPro" id="IPR033479">
    <property type="entry name" value="dCache_1"/>
</dbReference>